<accession>A0A8G0PJQ4</accession>
<sequence>MIWEKRVGGKYYTPHLMQDIYLPNFAIAIARCRKKASFGFVSASCVVHLLLLYSAMLPVTLLWMSLKASRLERRVYDESPSGILSCRLSFLLILPMRTRLSLTIRII</sequence>
<evidence type="ECO:0000313" key="2">
    <source>
        <dbReference type="EMBL" id="QYT03892.1"/>
    </source>
</evidence>
<keyword evidence="3" id="KW-1185">Reference proteome</keyword>
<keyword evidence="1" id="KW-1133">Transmembrane helix</keyword>
<protein>
    <submittedName>
        <fullName evidence="2">Uncharacterized protein</fullName>
    </submittedName>
</protein>
<name>A0A8G0PJQ4_9HYPO</name>
<evidence type="ECO:0000313" key="3">
    <source>
        <dbReference type="Proteomes" id="UP000826661"/>
    </source>
</evidence>
<keyword evidence="1" id="KW-0472">Membrane</keyword>
<evidence type="ECO:0000256" key="1">
    <source>
        <dbReference type="SAM" id="Phobius"/>
    </source>
</evidence>
<feature type="transmembrane region" description="Helical" evidence="1">
    <location>
        <begin position="38"/>
        <end position="59"/>
    </location>
</feature>
<dbReference type="AlphaFoldDB" id="A0A8G0PJQ4"/>
<keyword evidence="1" id="KW-0812">Transmembrane</keyword>
<organism evidence="2 3">
    <name type="scientific">Trichoderma simmonsii</name>
    <dbReference type="NCBI Taxonomy" id="1491479"/>
    <lineage>
        <taxon>Eukaryota</taxon>
        <taxon>Fungi</taxon>
        <taxon>Dikarya</taxon>
        <taxon>Ascomycota</taxon>
        <taxon>Pezizomycotina</taxon>
        <taxon>Sordariomycetes</taxon>
        <taxon>Hypocreomycetidae</taxon>
        <taxon>Hypocreales</taxon>
        <taxon>Hypocreaceae</taxon>
        <taxon>Trichoderma</taxon>
    </lineage>
</organism>
<dbReference type="EMBL" id="CP075869">
    <property type="protein sequence ID" value="QYT03892.1"/>
    <property type="molecule type" value="Genomic_DNA"/>
</dbReference>
<dbReference type="Proteomes" id="UP000826661">
    <property type="component" value="Chromosome VI"/>
</dbReference>
<proteinExistence type="predicted"/>
<gene>
    <name evidence="2" type="ORF">H0G86_010836</name>
</gene>
<reference evidence="2 3" key="1">
    <citation type="journal article" date="2021" name="BMC Genomics">
        <title>Telomere-to-telomere genome assembly of asparaginase-producing Trichoderma simmonsii.</title>
        <authorList>
            <person name="Chung D."/>
            <person name="Kwon Y.M."/>
            <person name="Yang Y."/>
        </authorList>
    </citation>
    <scope>NUCLEOTIDE SEQUENCE [LARGE SCALE GENOMIC DNA]</scope>
    <source>
        <strain evidence="2 3">GH-Sj1</strain>
    </source>
</reference>